<feature type="domain" description="DUF7892" evidence="2">
    <location>
        <begin position="746"/>
        <end position="899"/>
    </location>
</feature>
<feature type="compositionally biased region" description="Polar residues" evidence="1">
    <location>
        <begin position="1122"/>
        <end position="1142"/>
    </location>
</feature>
<comment type="caution">
    <text evidence="3">The sequence shown here is derived from an EMBL/GenBank/DDBJ whole genome shotgun (WGS) entry which is preliminary data.</text>
</comment>
<evidence type="ECO:0000313" key="4">
    <source>
        <dbReference type="Proteomes" id="UP001305647"/>
    </source>
</evidence>
<feature type="region of interest" description="Disordered" evidence="1">
    <location>
        <begin position="1119"/>
        <end position="1143"/>
    </location>
</feature>
<dbReference type="Pfam" id="PF25422">
    <property type="entry name" value="DUF7892"/>
    <property type="match status" value="1"/>
</dbReference>
<gene>
    <name evidence="3" type="ORF">N658DRAFT_425281</name>
</gene>
<name>A0AAN6T2L4_9PEZI</name>
<reference evidence="3" key="2">
    <citation type="submission" date="2023-05" db="EMBL/GenBank/DDBJ databases">
        <authorList>
            <consortium name="Lawrence Berkeley National Laboratory"/>
            <person name="Steindorff A."/>
            <person name="Hensen N."/>
            <person name="Bonometti L."/>
            <person name="Westerberg I."/>
            <person name="Brannstrom I.O."/>
            <person name="Guillou S."/>
            <person name="Cros-Aarteil S."/>
            <person name="Calhoun S."/>
            <person name="Haridas S."/>
            <person name="Kuo A."/>
            <person name="Mondo S."/>
            <person name="Pangilinan J."/>
            <person name="Riley R."/>
            <person name="Labutti K."/>
            <person name="Andreopoulos B."/>
            <person name="Lipzen A."/>
            <person name="Chen C."/>
            <person name="Yanf M."/>
            <person name="Daum C."/>
            <person name="Ng V."/>
            <person name="Clum A."/>
            <person name="Ohm R."/>
            <person name="Martin F."/>
            <person name="Silar P."/>
            <person name="Natvig D."/>
            <person name="Lalanne C."/>
            <person name="Gautier V."/>
            <person name="Ament-Velasquez S.L."/>
            <person name="Kruys A."/>
            <person name="Hutchinson M.I."/>
            <person name="Powell A.J."/>
            <person name="Barry K."/>
            <person name="Miller A.N."/>
            <person name="Grigoriev I.V."/>
            <person name="Debuchy R."/>
            <person name="Gladieux P."/>
            <person name="Thoren M.H."/>
            <person name="Johannesson H."/>
        </authorList>
    </citation>
    <scope>NUCLEOTIDE SEQUENCE</scope>
    <source>
        <strain evidence="3">CBS 757.83</strain>
    </source>
</reference>
<protein>
    <recommendedName>
        <fullName evidence="2">DUF7892 domain-containing protein</fullName>
    </recommendedName>
</protein>
<evidence type="ECO:0000256" key="1">
    <source>
        <dbReference type="SAM" id="MobiDB-lite"/>
    </source>
</evidence>
<evidence type="ECO:0000313" key="3">
    <source>
        <dbReference type="EMBL" id="KAK4101757.1"/>
    </source>
</evidence>
<feature type="region of interest" description="Disordered" evidence="1">
    <location>
        <begin position="929"/>
        <end position="1084"/>
    </location>
</feature>
<sequence length="1355" mass="149555">MRKTPDGTAEPSDPGFKKIRLAEAPAQPGAHSRPSLDKSLLQREIWHHVFTFCPPKLLGNLLIVSKLFNLSLDPASPFSRGDASSSATPGPLVPMAPNTIWQFSRRFSWPQMPAPLRSKTELEMWRLTCSPRCEECGRLHTQGRVSSFDPHHPGPGTEGVRVIWAFGRRLCAACLLKTSDKELDLQISPSIPSAIIPALPFVFITSDRHVFSATALEQGQLPPDLQVTKLFSKSDVAALQDEFLQVRDMGQGTVGEWLKGLPGRGSGLLHEASKWEKWESSGGVVRMRSLLYPGYERNLPVSLPQKPSANLSTAPLSAQGRHERTAEEAAELKAARKAEIERRALLLESPLMPEVLRHVPAFQAATQISTRLDDDAWERLKPRLLAQRAEAEKLVQSERDVESSVKPDALNHQHQEITLAADMDARDRLDKDWEEVQAPLRAKIAGYADEVVRNGWGNGKNVTRESCSRFAVESLLYVRQRFYAEVAKDIAAASAAGKATPVDPPEGPYTQKLTLENMKWVFDTKIRPHTEPLRKELFYCNSCEGNFKPFGFEGAIQHYAAKHTSALSLGSIVVYWRAEWPQHPPFAATARPAKSPFHPHAPSGFHTNGGAPLAPSYSYPPPAGPVPPPLPPTYPPPMGFGYTPPAYSAHYQLPLPLPMPHPYQPQPGAPPFAPQAGYEHRNSYATPPAPFPAYQPPTMLYPAPATDIAPPSMPPPAGQYEYPHGPYPANTASVPFAPSQPPIYPDLYRTKVEDIARNSREIWRVLGDIRDLPGYARTFATIHHMVKRFQSRFYETPPLSMFIDGLSNNKEMRPVRNVNGLVCRACRLGLGNAASVEQGRKDFSLPQLATHFQSKHIEPMQRTQPAQTPLDWAVDMVLVPDLGLLPSLASSANEPQKALLSAAFPAAFSRPPTEQPYTADGMHQYEQGPTEAATHQATDAWQGSRSSLGHAGHSGHSDLMSNGFRTNSRAASLSSQSATPGLLSENDRQAHSDGARYSPRGAQPQRMQNSFHGKNGAGRHKRGKPPGAEGATSRPGKKFKADDGRKPGKAHGSHQPLSPSMRTSFAKPERHEAGVVSPIAQAPHEIGKDSMASLTNGEQEPSIMAALESYLDQRHLPDLGAQQPSAQDTTAHSTQHDSTASWSDPHAYSRLAEREGLAWSPPIPASRGRRSPGERHVETVYHSRPGTVARGEDLHGPQRLHAGFIEPLSRHEEDERFGLAAPWPDDRGRSTVPTPAEAGNRRFYHDDDVRTQQPRPAPVEAYEIVHVIDESGEYYIRRPVRWQEPEPARYMYEERRVRHDAGPNSSALESAYDPVSRPDLNHDGFRASVGEEGWPAGRRADPAYYEEYDPRFPAA</sequence>
<proteinExistence type="predicted"/>
<evidence type="ECO:0000259" key="2">
    <source>
        <dbReference type="Pfam" id="PF25422"/>
    </source>
</evidence>
<dbReference type="Proteomes" id="UP001305647">
    <property type="component" value="Unassembled WGS sequence"/>
</dbReference>
<dbReference type="InterPro" id="IPR057214">
    <property type="entry name" value="DUF7892"/>
</dbReference>
<feature type="region of interest" description="Disordered" evidence="1">
    <location>
        <begin position="1301"/>
        <end position="1340"/>
    </location>
</feature>
<dbReference type="EMBL" id="MU863634">
    <property type="protein sequence ID" value="KAK4101757.1"/>
    <property type="molecule type" value="Genomic_DNA"/>
</dbReference>
<feature type="region of interest" description="Disordered" evidence="1">
    <location>
        <begin position="1219"/>
        <end position="1240"/>
    </location>
</feature>
<feature type="region of interest" description="Disordered" evidence="1">
    <location>
        <begin position="303"/>
        <end position="322"/>
    </location>
</feature>
<organism evidence="3 4">
    <name type="scientific">Parathielavia hyrcaniae</name>
    <dbReference type="NCBI Taxonomy" id="113614"/>
    <lineage>
        <taxon>Eukaryota</taxon>
        <taxon>Fungi</taxon>
        <taxon>Dikarya</taxon>
        <taxon>Ascomycota</taxon>
        <taxon>Pezizomycotina</taxon>
        <taxon>Sordariomycetes</taxon>
        <taxon>Sordariomycetidae</taxon>
        <taxon>Sordariales</taxon>
        <taxon>Chaetomiaceae</taxon>
        <taxon>Parathielavia</taxon>
    </lineage>
</organism>
<keyword evidence="4" id="KW-1185">Reference proteome</keyword>
<reference evidence="3" key="1">
    <citation type="journal article" date="2023" name="Mol. Phylogenet. Evol.">
        <title>Genome-scale phylogeny and comparative genomics of the fungal order Sordariales.</title>
        <authorList>
            <person name="Hensen N."/>
            <person name="Bonometti L."/>
            <person name="Westerberg I."/>
            <person name="Brannstrom I.O."/>
            <person name="Guillou S."/>
            <person name="Cros-Aarteil S."/>
            <person name="Calhoun S."/>
            <person name="Haridas S."/>
            <person name="Kuo A."/>
            <person name="Mondo S."/>
            <person name="Pangilinan J."/>
            <person name="Riley R."/>
            <person name="LaButti K."/>
            <person name="Andreopoulos B."/>
            <person name="Lipzen A."/>
            <person name="Chen C."/>
            <person name="Yan M."/>
            <person name="Daum C."/>
            <person name="Ng V."/>
            <person name="Clum A."/>
            <person name="Steindorff A."/>
            <person name="Ohm R.A."/>
            <person name="Martin F."/>
            <person name="Silar P."/>
            <person name="Natvig D.O."/>
            <person name="Lalanne C."/>
            <person name="Gautier V."/>
            <person name="Ament-Velasquez S.L."/>
            <person name="Kruys A."/>
            <person name="Hutchinson M.I."/>
            <person name="Powell A.J."/>
            <person name="Barry K."/>
            <person name="Miller A.N."/>
            <person name="Grigoriev I.V."/>
            <person name="Debuchy R."/>
            <person name="Gladieux P."/>
            <person name="Hiltunen Thoren M."/>
            <person name="Johannesson H."/>
        </authorList>
    </citation>
    <scope>NUCLEOTIDE SEQUENCE</scope>
    <source>
        <strain evidence="3">CBS 757.83</strain>
    </source>
</reference>
<feature type="compositionally biased region" description="Polar residues" evidence="1">
    <location>
        <begin position="959"/>
        <end position="979"/>
    </location>
</feature>
<feature type="compositionally biased region" description="Polar residues" evidence="1">
    <location>
        <begin position="305"/>
        <end position="316"/>
    </location>
</feature>
<accession>A0AAN6T2L4</accession>
<feature type="compositionally biased region" description="Basic and acidic residues" evidence="1">
    <location>
        <begin position="985"/>
        <end position="994"/>
    </location>
</feature>